<comment type="caution">
    <text evidence="1">The sequence shown here is derived from an EMBL/GenBank/DDBJ whole genome shotgun (WGS) entry which is preliminary data.</text>
</comment>
<proteinExistence type="predicted"/>
<gene>
    <name evidence="1" type="ORF">H171_4134</name>
</gene>
<protein>
    <submittedName>
        <fullName evidence="1">Uncharacterized protein</fullName>
    </submittedName>
</protein>
<dbReference type="EMBL" id="PGET01000001">
    <property type="protein sequence ID" value="PJJ30528.1"/>
    <property type="molecule type" value="Genomic_DNA"/>
</dbReference>
<evidence type="ECO:0000313" key="1">
    <source>
        <dbReference type="EMBL" id="PJJ30528.1"/>
    </source>
</evidence>
<organism evidence="1 2">
    <name type="scientific">[Clostridium] celerecrescens 18A</name>
    <dbReference type="NCBI Taxonomy" id="1286362"/>
    <lineage>
        <taxon>Bacteria</taxon>
        <taxon>Bacillati</taxon>
        <taxon>Bacillota</taxon>
        <taxon>Clostridia</taxon>
        <taxon>Lachnospirales</taxon>
        <taxon>Lachnospiraceae</taxon>
        <taxon>Lacrimispora</taxon>
    </lineage>
</organism>
<sequence>MRTYQMNGKPEILEFTNYERMDEEKLFSNVYERLKENSDISIGEKQTGPSEDFYECTFSGSPFILFFDIDYGPSVYAESPEVMQELIHYFELPTNI</sequence>
<name>A0A2M8ZAQ8_9FIRM</name>
<evidence type="ECO:0000313" key="2">
    <source>
        <dbReference type="Proteomes" id="UP000231092"/>
    </source>
</evidence>
<dbReference type="AlphaFoldDB" id="A0A2M8ZAQ8"/>
<dbReference type="RefSeq" id="WP_100306772.1">
    <property type="nucleotide sequence ID" value="NZ_PGET01000001.1"/>
</dbReference>
<dbReference type="OrthoDB" id="2051788at2"/>
<reference evidence="1 2" key="1">
    <citation type="submission" date="2017-11" db="EMBL/GenBank/DDBJ databases">
        <title>Understudied soil microbes with underappreciated capabilities: Untangling the Clostridium saccharolyticum group.</title>
        <authorList>
            <person name="Leschine S."/>
        </authorList>
    </citation>
    <scope>NUCLEOTIDE SEQUENCE [LARGE SCALE GENOMIC DNA]</scope>
    <source>
        <strain evidence="1 2">18A</strain>
    </source>
</reference>
<accession>A0A2M8ZAQ8</accession>
<dbReference type="Proteomes" id="UP000231092">
    <property type="component" value="Unassembled WGS sequence"/>
</dbReference>